<dbReference type="Proteomes" id="UP000290289">
    <property type="component" value="Chromosome 14"/>
</dbReference>
<accession>A0A498I083</accession>
<comment type="caution">
    <text evidence="2">The sequence shown here is derived from an EMBL/GenBank/DDBJ whole genome shotgun (WGS) entry which is preliminary data.</text>
</comment>
<gene>
    <name evidence="2" type="ORF">DVH24_023532</name>
</gene>
<evidence type="ECO:0000313" key="2">
    <source>
        <dbReference type="EMBL" id="RXH77258.1"/>
    </source>
</evidence>
<evidence type="ECO:0000313" key="3">
    <source>
        <dbReference type="Proteomes" id="UP000290289"/>
    </source>
</evidence>
<evidence type="ECO:0000256" key="1">
    <source>
        <dbReference type="SAM" id="MobiDB-lite"/>
    </source>
</evidence>
<sequence length="97" mass="10601">MAAAEEETSNSVEAYPMKGGDGPNSYANNSTYQSLFGILFKKLDLQSLKWKLVHCEPPPDPDHSSRGRQNSKLVAEIKLVESSSVLESKKSASVFVV</sequence>
<keyword evidence="3" id="KW-1185">Reference proteome</keyword>
<reference evidence="2 3" key="1">
    <citation type="submission" date="2018-10" db="EMBL/GenBank/DDBJ databases">
        <title>A high-quality apple genome assembly.</title>
        <authorList>
            <person name="Hu J."/>
        </authorList>
    </citation>
    <scope>NUCLEOTIDE SEQUENCE [LARGE SCALE GENOMIC DNA]</scope>
    <source>
        <strain evidence="3">cv. HFTH1</strain>
        <tissue evidence="2">Young leaf</tissue>
    </source>
</reference>
<dbReference type="EMBL" id="RDQH01000340">
    <property type="protein sequence ID" value="RXH77258.1"/>
    <property type="molecule type" value="Genomic_DNA"/>
</dbReference>
<dbReference type="AlphaFoldDB" id="A0A498I083"/>
<feature type="region of interest" description="Disordered" evidence="1">
    <location>
        <begin position="1"/>
        <end position="26"/>
    </location>
</feature>
<name>A0A498I083_MALDO</name>
<proteinExistence type="predicted"/>
<organism evidence="2 3">
    <name type="scientific">Malus domestica</name>
    <name type="common">Apple</name>
    <name type="synonym">Pyrus malus</name>
    <dbReference type="NCBI Taxonomy" id="3750"/>
    <lineage>
        <taxon>Eukaryota</taxon>
        <taxon>Viridiplantae</taxon>
        <taxon>Streptophyta</taxon>
        <taxon>Embryophyta</taxon>
        <taxon>Tracheophyta</taxon>
        <taxon>Spermatophyta</taxon>
        <taxon>Magnoliopsida</taxon>
        <taxon>eudicotyledons</taxon>
        <taxon>Gunneridae</taxon>
        <taxon>Pentapetalae</taxon>
        <taxon>rosids</taxon>
        <taxon>fabids</taxon>
        <taxon>Rosales</taxon>
        <taxon>Rosaceae</taxon>
        <taxon>Amygdaloideae</taxon>
        <taxon>Maleae</taxon>
        <taxon>Malus</taxon>
    </lineage>
</organism>
<protein>
    <submittedName>
        <fullName evidence="2">Uncharacterized protein</fullName>
    </submittedName>
</protein>